<keyword evidence="2" id="KW-0328">Glycosyltransferase</keyword>
<sequence length="216" mass="23540">MIFRDRTEAGRLLAERVAETVGEGEHALVLALPRGGLPVAAPIAERLGADLDIVVVRKLGAPGWSEFGVGAIAEDGPPVYDRDNLRYARTTEQDMAETLAAERAELHRRVHRYRGSRPAPPVTGRVVVLVDDGLATGVTAHAALRWIRGRDPARVLLAVPVCAPQARDLLAPETDGVICLSAPPEFSAVGYWYEDFGQLTDDDVDEVLRRFHHALK</sequence>
<dbReference type="GO" id="GO:0016757">
    <property type="term" value="F:glycosyltransferase activity"/>
    <property type="evidence" value="ECO:0007669"/>
    <property type="project" value="UniProtKB-KW"/>
</dbReference>
<dbReference type="Gene3D" id="3.40.50.2020">
    <property type="match status" value="1"/>
</dbReference>
<dbReference type="InterPro" id="IPR000836">
    <property type="entry name" value="PRTase_dom"/>
</dbReference>
<dbReference type="RefSeq" id="WP_089294361.1">
    <property type="nucleotide sequence ID" value="NZ_BOMU01000053.1"/>
</dbReference>
<keyword evidence="3" id="KW-1185">Reference proteome</keyword>
<keyword evidence="2" id="KW-0808">Transferase</keyword>
<dbReference type="CDD" id="cd06223">
    <property type="entry name" value="PRTases_typeI"/>
    <property type="match status" value="1"/>
</dbReference>
<accession>A0A238ZMF1</accession>
<dbReference type="EMBL" id="FZNR01000006">
    <property type="protein sequence ID" value="SNR84547.1"/>
    <property type="molecule type" value="Genomic_DNA"/>
</dbReference>
<evidence type="ECO:0000313" key="3">
    <source>
        <dbReference type="Proteomes" id="UP000198415"/>
    </source>
</evidence>
<dbReference type="OrthoDB" id="9810066at2"/>
<evidence type="ECO:0000313" key="2">
    <source>
        <dbReference type="EMBL" id="SNR84547.1"/>
    </source>
</evidence>
<dbReference type="InterPro" id="IPR029057">
    <property type="entry name" value="PRTase-like"/>
</dbReference>
<gene>
    <name evidence="2" type="ORF">SAMN06264365_106152</name>
</gene>
<organism evidence="2 3">
    <name type="scientific">Actinoplanes regularis</name>
    <dbReference type="NCBI Taxonomy" id="52697"/>
    <lineage>
        <taxon>Bacteria</taxon>
        <taxon>Bacillati</taxon>
        <taxon>Actinomycetota</taxon>
        <taxon>Actinomycetes</taxon>
        <taxon>Micromonosporales</taxon>
        <taxon>Micromonosporaceae</taxon>
        <taxon>Actinoplanes</taxon>
    </lineage>
</organism>
<dbReference type="Gene3D" id="3.30.1310.20">
    <property type="entry name" value="PRTase-like"/>
    <property type="match status" value="1"/>
</dbReference>
<evidence type="ECO:0000259" key="1">
    <source>
        <dbReference type="Pfam" id="PF00156"/>
    </source>
</evidence>
<reference evidence="2 3" key="1">
    <citation type="submission" date="2017-06" db="EMBL/GenBank/DDBJ databases">
        <authorList>
            <person name="Kim H.J."/>
            <person name="Triplett B.A."/>
        </authorList>
    </citation>
    <scope>NUCLEOTIDE SEQUENCE [LARGE SCALE GENOMIC DNA]</scope>
    <source>
        <strain evidence="2 3">DSM 43151</strain>
    </source>
</reference>
<protein>
    <submittedName>
        <fullName evidence="2">Predicted phosphoribosyltransferase</fullName>
    </submittedName>
</protein>
<name>A0A238ZMF1_9ACTN</name>
<dbReference type="SUPFAM" id="SSF53271">
    <property type="entry name" value="PRTase-like"/>
    <property type="match status" value="1"/>
</dbReference>
<dbReference type="Pfam" id="PF00156">
    <property type="entry name" value="Pribosyltran"/>
    <property type="match status" value="1"/>
</dbReference>
<proteinExistence type="predicted"/>
<dbReference type="AlphaFoldDB" id="A0A238ZMF1"/>
<dbReference type="Proteomes" id="UP000198415">
    <property type="component" value="Unassembled WGS sequence"/>
</dbReference>
<feature type="domain" description="Phosphoribosyltransferase" evidence="1">
    <location>
        <begin position="10"/>
        <end position="167"/>
    </location>
</feature>